<dbReference type="Pfam" id="PF02779">
    <property type="entry name" value="Transket_pyr"/>
    <property type="match status" value="1"/>
</dbReference>
<evidence type="ECO:0000256" key="1">
    <source>
        <dbReference type="ARBA" id="ARBA00001964"/>
    </source>
</evidence>
<evidence type="ECO:0000259" key="5">
    <source>
        <dbReference type="SMART" id="SM00861"/>
    </source>
</evidence>
<proteinExistence type="inferred from homology"/>
<organism evidence="6 7">
    <name type="scientific">Candidatus Omnitrophus magneticus</name>
    <dbReference type="NCBI Taxonomy" id="1609969"/>
    <lineage>
        <taxon>Bacteria</taxon>
        <taxon>Pseudomonadati</taxon>
        <taxon>Candidatus Omnitrophota</taxon>
        <taxon>Candidatus Omnitrophus</taxon>
    </lineage>
</organism>
<dbReference type="PROSITE" id="PS00802">
    <property type="entry name" value="TRANSKETOLASE_2"/>
    <property type="match status" value="1"/>
</dbReference>
<comment type="cofactor">
    <cofactor evidence="1">
        <name>thiamine diphosphate</name>
        <dbReference type="ChEBI" id="CHEBI:58937"/>
    </cofactor>
</comment>
<dbReference type="InterPro" id="IPR020826">
    <property type="entry name" value="Transketolase_BS"/>
</dbReference>
<dbReference type="AlphaFoldDB" id="A0A0F0CQ89"/>
<dbReference type="GO" id="GO:0016740">
    <property type="term" value="F:transferase activity"/>
    <property type="evidence" value="ECO:0007669"/>
    <property type="project" value="UniProtKB-KW"/>
</dbReference>
<evidence type="ECO:0000256" key="2">
    <source>
        <dbReference type="ARBA" id="ARBA00007131"/>
    </source>
</evidence>
<dbReference type="InterPro" id="IPR029061">
    <property type="entry name" value="THDP-binding"/>
</dbReference>
<keyword evidence="4" id="KW-0786">Thiamine pyrophosphate</keyword>
<dbReference type="SMART" id="SM00861">
    <property type="entry name" value="Transket_pyr"/>
    <property type="match status" value="1"/>
</dbReference>
<dbReference type="Proteomes" id="UP000033428">
    <property type="component" value="Unassembled WGS sequence"/>
</dbReference>
<protein>
    <submittedName>
        <fullName evidence="6">Transketolase, pyridine binding domain protein</fullName>
    </submittedName>
</protein>
<dbReference type="Gene3D" id="3.40.50.920">
    <property type="match status" value="1"/>
</dbReference>
<dbReference type="EMBL" id="JYNY01000398">
    <property type="protein sequence ID" value="KJJ84164.1"/>
    <property type="molecule type" value="Genomic_DNA"/>
</dbReference>
<dbReference type="InterPro" id="IPR005475">
    <property type="entry name" value="Transketolase-like_Pyr-bd"/>
</dbReference>
<accession>A0A0F0CQ89</accession>
<comment type="similarity">
    <text evidence="2">Belongs to the transketolase family.</text>
</comment>
<evidence type="ECO:0000256" key="4">
    <source>
        <dbReference type="ARBA" id="ARBA00023052"/>
    </source>
</evidence>
<dbReference type="InterPro" id="IPR051157">
    <property type="entry name" value="PDH/Transketolase"/>
</dbReference>
<name>A0A0F0CQ89_9BACT</name>
<keyword evidence="7" id="KW-1185">Reference proteome</keyword>
<dbReference type="PANTHER" id="PTHR43825:SF1">
    <property type="entry name" value="TRANSKETOLASE-LIKE PYRIMIDINE-BINDING DOMAIN-CONTAINING PROTEIN"/>
    <property type="match status" value="1"/>
</dbReference>
<dbReference type="FunFam" id="3.40.50.970:FF:000129">
    <property type="entry name" value="Transketolase"/>
    <property type="match status" value="1"/>
</dbReference>
<dbReference type="SUPFAM" id="SSF52922">
    <property type="entry name" value="TK C-terminal domain-like"/>
    <property type="match status" value="1"/>
</dbReference>
<dbReference type="CDD" id="cd07033">
    <property type="entry name" value="TPP_PYR_DXS_TK_like"/>
    <property type="match status" value="1"/>
</dbReference>
<evidence type="ECO:0000313" key="7">
    <source>
        <dbReference type="Proteomes" id="UP000033428"/>
    </source>
</evidence>
<gene>
    <name evidence="6" type="ORF">OMAG_001976</name>
</gene>
<sequence length="318" mass="34455">MRFIMILDKSKPMSTRDGFGKALVALGEIDKNVVVLSADLTESVRAHWFKEKYPDRFISHGVSEQDMIGTSAGMALAGKVPFACTFGAFAAGRAWDQIRVSVAYMNLNVNIAGTHGGISVGGDGATHQALEEITLMRILPHMTVVVPADAEEAYLATIQASKLSGPVYLRLGRAGAEFLKQPGEFQIGKARVITEGNDISIIACGHMVIKALSAAKRLESRGIFARVINLHTVKPLDEEVIIKAARETKRVLTIEEHSIYGGMGSAVAEVLVEKCPVPMKLMGIKNQFGISGNPDDLYKYFGLTEDNIVIEAEKLLLL</sequence>
<dbReference type="PANTHER" id="PTHR43825">
    <property type="entry name" value="PYRUVATE DEHYDROGENASE E1 COMPONENT"/>
    <property type="match status" value="1"/>
</dbReference>
<evidence type="ECO:0000256" key="3">
    <source>
        <dbReference type="ARBA" id="ARBA00022679"/>
    </source>
</evidence>
<dbReference type="Gene3D" id="3.40.50.970">
    <property type="match status" value="1"/>
</dbReference>
<dbReference type="InterPro" id="IPR033248">
    <property type="entry name" value="Transketolase_C"/>
</dbReference>
<keyword evidence="3" id="KW-0808">Transferase</keyword>
<feature type="domain" description="Transketolase-like pyrimidine-binding" evidence="5">
    <location>
        <begin position="13"/>
        <end position="178"/>
    </location>
</feature>
<reference evidence="6 7" key="1">
    <citation type="submission" date="2015-02" db="EMBL/GenBank/DDBJ databases">
        <title>Single-cell genomics of uncultivated deep-branching MTB reveals a conserved set of magnetosome genes.</title>
        <authorList>
            <person name="Kolinko S."/>
            <person name="Richter M."/>
            <person name="Glockner F.O."/>
            <person name="Brachmann A."/>
            <person name="Schuler D."/>
        </authorList>
    </citation>
    <scope>NUCLEOTIDE SEQUENCE [LARGE SCALE GENOMIC DNA]</scope>
    <source>
        <strain evidence="6">SKK-01</strain>
    </source>
</reference>
<dbReference type="Pfam" id="PF02780">
    <property type="entry name" value="Transketolase_C"/>
    <property type="match status" value="1"/>
</dbReference>
<dbReference type="PATRIC" id="fig|1609969.3.peg.2105"/>
<comment type="caution">
    <text evidence="6">The sequence shown here is derived from an EMBL/GenBank/DDBJ whole genome shotgun (WGS) entry which is preliminary data.</text>
</comment>
<evidence type="ECO:0000313" key="6">
    <source>
        <dbReference type="EMBL" id="KJJ84164.1"/>
    </source>
</evidence>
<dbReference type="SUPFAM" id="SSF52518">
    <property type="entry name" value="Thiamin diphosphate-binding fold (THDP-binding)"/>
    <property type="match status" value="1"/>
</dbReference>
<dbReference type="InterPro" id="IPR009014">
    <property type="entry name" value="Transketo_C/PFOR_II"/>
</dbReference>